<protein>
    <submittedName>
        <fullName evidence="4">Uncharacterized protein</fullName>
    </submittedName>
</protein>
<gene>
    <name evidence="3" type="ORF">UFOVP1089_46</name>
    <name evidence="4" type="ORF">UFOVP1443_65</name>
    <name evidence="2" type="ORF">UFOVP459_39</name>
</gene>
<keyword evidence="1" id="KW-0812">Transmembrane</keyword>
<organism evidence="4">
    <name type="scientific">uncultured Caudovirales phage</name>
    <dbReference type="NCBI Taxonomy" id="2100421"/>
    <lineage>
        <taxon>Viruses</taxon>
        <taxon>Duplodnaviria</taxon>
        <taxon>Heunggongvirae</taxon>
        <taxon>Uroviricota</taxon>
        <taxon>Caudoviricetes</taxon>
        <taxon>Peduoviridae</taxon>
        <taxon>Maltschvirus</taxon>
        <taxon>Maltschvirus maltsch</taxon>
    </lineage>
</organism>
<name>A0A6J5SGK6_9CAUD</name>
<dbReference type="EMBL" id="LR797029">
    <property type="protein sequence ID" value="CAB4183242.1"/>
    <property type="molecule type" value="Genomic_DNA"/>
</dbReference>
<dbReference type="EMBL" id="LR796424">
    <property type="protein sequence ID" value="CAB4144536.1"/>
    <property type="molecule type" value="Genomic_DNA"/>
</dbReference>
<keyword evidence="1" id="KW-0472">Membrane</keyword>
<dbReference type="EMBL" id="LR797389">
    <property type="protein sequence ID" value="CAB4213070.1"/>
    <property type="molecule type" value="Genomic_DNA"/>
</dbReference>
<keyword evidence="1" id="KW-1133">Transmembrane helix</keyword>
<feature type="transmembrane region" description="Helical" evidence="1">
    <location>
        <begin position="7"/>
        <end position="28"/>
    </location>
</feature>
<evidence type="ECO:0000313" key="2">
    <source>
        <dbReference type="EMBL" id="CAB4144536.1"/>
    </source>
</evidence>
<evidence type="ECO:0000313" key="4">
    <source>
        <dbReference type="EMBL" id="CAB4213070.1"/>
    </source>
</evidence>
<evidence type="ECO:0000313" key="3">
    <source>
        <dbReference type="EMBL" id="CAB4183242.1"/>
    </source>
</evidence>
<accession>A0A6J5SGK6</accession>
<evidence type="ECO:0000256" key="1">
    <source>
        <dbReference type="SAM" id="Phobius"/>
    </source>
</evidence>
<proteinExistence type="predicted"/>
<reference evidence="4" key="1">
    <citation type="submission" date="2020-05" db="EMBL/GenBank/DDBJ databases">
        <authorList>
            <person name="Chiriac C."/>
            <person name="Salcher M."/>
            <person name="Ghai R."/>
            <person name="Kavagutti S V."/>
        </authorList>
    </citation>
    <scope>NUCLEOTIDE SEQUENCE</scope>
</reference>
<sequence length="32" mass="3685">MKNNFDANSLLIIIAMGFVWVFIMSIIFSDSF</sequence>